<dbReference type="PANTHER" id="PTHR43179:SF12">
    <property type="entry name" value="GALACTOFURANOSYLTRANSFERASE GLFT2"/>
    <property type="match status" value="1"/>
</dbReference>
<keyword evidence="3" id="KW-0808">Transferase</keyword>
<organism evidence="5 6">
    <name type="scientific">Clostridium simiarum</name>
    <dbReference type="NCBI Taxonomy" id="2841506"/>
    <lineage>
        <taxon>Bacteria</taxon>
        <taxon>Bacillati</taxon>
        <taxon>Bacillota</taxon>
        <taxon>Clostridia</taxon>
        <taxon>Eubacteriales</taxon>
        <taxon>Clostridiaceae</taxon>
        <taxon>Clostridium</taxon>
    </lineage>
</organism>
<name>A0ABS6F2K3_9CLOT</name>
<dbReference type="RefSeq" id="WP_216457266.1">
    <property type="nucleotide sequence ID" value="NZ_JAHLQL010000004.1"/>
</dbReference>
<proteinExistence type="inferred from homology"/>
<evidence type="ECO:0000313" key="5">
    <source>
        <dbReference type="EMBL" id="MBU5592488.1"/>
    </source>
</evidence>
<dbReference type="EMBL" id="JAHLQL010000004">
    <property type="protein sequence ID" value="MBU5592488.1"/>
    <property type="molecule type" value="Genomic_DNA"/>
</dbReference>
<protein>
    <submittedName>
        <fullName evidence="5">Glycosyltransferase family 2 protein</fullName>
    </submittedName>
</protein>
<gene>
    <name evidence="5" type="ORF">KQI89_12055</name>
</gene>
<comment type="caution">
    <text evidence="5">The sequence shown here is derived from an EMBL/GenBank/DDBJ whole genome shotgun (WGS) entry which is preliminary data.</text>
</comment>
<dbReference type="Pfam" id="PF00535">
    <property type="entry name" value="Glycos_transf_2"/>
    <property type="match status" value="1"/>
</dbReference>
<evidence type="ECO:0000256" key="1">
    <source>
        <dbReference type="ARBA" id="ARBA00006739"/>
    </source>
</evidence>
<accession>A0ABS6F2K3</accession>
<sequence length="302" mass="34903">MEKMIYIILVNYNGCKDTLDCIDSLRFLNYENYKVIIVDNASTDDSYEVLKANVKEDIILIKSEKNLGFAGGNNIGIDYALKEGAEGVLLLNNDTLVEPDFLSKMVENLKEEKVGLVAPKIKYEGKRDYLWFAGGEILWDKFYAIHYGEGERDSEKYNKRKELSFITGCSMLISRSLLEDIGGLSEDYFMYFEDVDYCVRAKDAGFKIIYEPEATIYHKVSASTGGEESPFAVQWNTRNRIIFMEKYKNKVSKATLYKGKVFFYTTRIIKYLQYLLKGRKDKAKSLLKGIKEGRKYNRNYNC</sequence>
<evidence type="ECO:0000259" key="4">
    <source>
        <dbReference type="Pfam" id="PF00535"/>
    </source>
</evidence>
<dbReference type="InterPro" id="IPR001173">
    <property type="entry name" value="Glyco_trans_2-like"/>
</dbReference>
<dbReference type="PANTHER" id="PTHR43179">
    <property type="entry name" value="RHAMNOSYLTRANSFERASE WBBL"/>
    <property type="match status" value="1"/>
</dbReference>
<reference evidence="5 6" key="1">
    <citation type="submission" date="2021-06" db="EMBL/GenBank/DDBJ databases">
        <authorList>
            <person name="Sun Q."/>
            <person name="Li D."/>
        </authorList>
    </citation>
    <scope>NUCLEOTIDE SEQUENCE [LARGE SCALE GENOMIC DNA]</scope>
    <source>
        <strain evidence="5 6">MSJ-4</strain>
    </source>
</reference>
<comment type="similarity">
    <text evidence="1">Belongs to the glycosyltransferase 2 family.</text>
</comment>
<evidence type="ECO:0000256" key="3">
    <source>
        <dbReference type="ARBA" id="ARBA00022679"/>
    </source>
</evidence>
<evidence type="ECO:0000256" key="2">
    <source>
        <dbReference type="ARBA" id="ARBA00022676"/>
    </source>
</evidence>
<feature type="domain" description="Glycosyltransferase 2-like" evidence="4">
    <location>
        <begin position="7"/>
        <end position="182"/>
    </location>
</feature>
<keyword evidence="6" id="KW-1185">Reference proteome</keyword>
<dbReference type="CDD" id="cd04186">
    <property type="entry name" value="GT_2_like_c"/>
    <property type="match status" value="1"/>
</dbReference>
<keyword evidence="2" id="KW-0328">Glycosyltransferase</keyword>
<dbReference type="Proteomes" id="UP000736583">
    <property type="component" value="Unassembled WGS sequence"/>
</dbReference>
<evidence type="ECO:0000313" key="6">
    <source>
        <dbReference type="Proteomes" id="UP000736583"/>
    </source>
</evidence>